<keyword evidence="1" id="KW-0472">Membrane</keyword>
<feature type="transmembrane region" description="Helical" evidence="1">
    <location>
        <begin position="26"/>
        <end position="45"/>
    </location>
</feature>
<comment type="caution">
    <text evidence="2">The sequence shown here is derived from an EMBL/GenBank/DDBJ whole genome shotgun (WGS) entry which is preliminary data.</text>
</comment>
<dbReference type="EMBL" id="BJUG01000018">
    <property type="protein sequence ID" value="GEK38182.1"/>
    <property type="molecule type" value="Genomic_DNA"/>
</dbReference>
<proteinExistence type="predicted"/>
<gene>
    <name evidence="2" type="ORF">ETH01_24690</name>
</gene>
<reference evidence="2 3" key="1">
    <citation type="submission" date="2019-07" db="EMBL/GenBank/DDBJ databases">
        <title>Whole genome shotgun sequence of Enterococcus thailandicus NBRC 101867.</title>
        <authorList>
            <person name="Hosoyama A."/>
            <person name="Uohara A."/>
            <person name="Ohji S."/>
            <person name="Ichikawa N."/>
        </authorList>
    </citation>
    <scope>NUCLEOTIDE SEQUENCE [LARGE SCALE GENOMIC DNA]</scope>
    <source>
        <strain evidence="2 3">NBRC 101867</strain>
    </source>
</reference>
<name>A0A510WG94_ENTTH</name>
<keyword evidence="1" id="KW-1133">Transmembrane helix</keyword>
<sequence>MKVPKKPNFKDEEQPSAEEISRRSDFVSLVISIVAIIFSLLSYFLK</sequence>
<dbReference type="RefSeq" id="WP_169819307.1">
    <property type="nucleotide sequence ID" value="NZ_BJUG01000018.1"/>
</dbReference>
<keyword evidence="1" id="KW-0812">Transmembrane</keyword>
<evidence type="ECO:0000313" key="3">
    <source>
        <dbReference type="Proteomes" id="UP000321361"/>
    </source>
</evidence>
<organism evidence="2 3">
    <name type="scientific">Enterococcus thailandicus</name>
    <dbReference type="NCBI Taxonomy" id="417368"/>
    <lineage>
        <taxon>Bacteria</taxon>
        <taxon>Bacillati</taxon>
        <taxon>Bacillota</taxon>
        <taxon>Bacilli</taxon>
        <taxon>Lactobacillales</taxon>
        <taxon>Enterococcaceae</taxon>
        <taxon>Enterococcus</taxon>
    </lineage>
</organism>
<accession>A0A510WG94</accession>
<evidence type="ECO:0000256" key="1">
    <source>
        <dbReference type="SAM" id="Phobius"/>
    </source>
</evidence>
<evidence type="ECO:0000313" key="2">
    <source>
        <dbReference type="EMBL" id="GEK38182.1"/>
    </source>
</evidence>
<protein>
    <submittedName>
        <fullName evidence="2">Uncharacterized protein</fullName>
    </submittedName>
</protein>
<dbReference type="Proteomes" id="UP000321361">
    <property type="component" value="Unassembled WGS sequence"/>
</dbReference>
<dbReference type="AlphaFoldDB" id="A0A510WG94"/>